<feature type="transmembrane region" description="Helical" evidence="1">
    <location>
        <begin position="58"/>
        <end position="79"/>
    </location>
</feature>
<name>A0A5D2BI66_GOSDA</name>
<keyword evidence="3" id="KW-1185">Reference proteome</keyword>
<dbReference type="AlphaFoldDB" id="A0A5D2BI66"/>
<evidence type="ECO:0000256" key="1">
    <source>
        <dbReference type="SAM" id="Phobius"/>
    </source>
</evidence>
<keyword evidence="1" id="KW-1133">Transmembrane helix</keyword>
<keyword evidence="1" id="KW-0812">Transmembrane</keyword>
<accession>A0A5D2BI66</accession>
<evidence type="ECO:0000313" key="2">
    <source>
        <dbReference type="EMBL" id="TYG56759.1"/>
    </source>
</evidence>
<proteinExistence type="predicted"/>
<reference evidence="2 3" key="1">
    <citation type="submission" date="2019-06" db="EMBL/GenBank/DDBJ databases">
        <title>WGS assembly of Gossypium darwinii.</title>
        <authorList>
            <person name="Chen Z.J."/>
            <person name="Sreedasyam A."/>
            <person name="Ando A."/>
            <person name="Song Q."/>
            <person name="De L."/>
            <person name="Hulse-Kemp A."/>
            <person name="Ding M."/>
            <person name="Ye W."/>
            <person name="Kirkbride R."/>
            <person name="Jenkins J."/>
            <person name="Plott C."/>
            <person name="Lovell J."/>
            <person name="Lin Y.-M."/>
            <person name="Vaughn R."/>
            <person name="Liu B."/>
            <person name="Li W."/>
            <person name="Simpson S."/>
            <person name="Scheffler B."/>
            <person name="Saski C."/>
            <person name="Grover C."/>
            <person name="Hu G."/>
            <person name="Conover J."/>
            <person name="Carlson J."/>
            <person name="Shu S."/>
            <person name="Boston L."/>
            <person name="Williams M."/>
            <person name="Peterson D."/>
            <person name="Mcgee K."/>
            <person name="Jones D."/>
            <person name="Wendel J."/>
            <person name="Stelly D."/>
            <person name="Grimwood J."/>
            <person name="Schmutz J."/>
        </authorList>
    </citation>
    <scope>NUCLEOTIDE SEQUENCE [LARGE SCALE GENOMIC DNA]</scope>
    <source>
        <strain evidence="2">1808015.09</strain>
    </source>
</reference>
<keyword evidence="1" id="KW-0472">Membrane</keyword>
<dbReference type="EMBL" id="CM017708">
    <property type="protein sequence ID" value="TYG56759.1"/>
    <property type="molecule type" value="Genomic_DNA"/>
</dbReference>
<sequence>MKAHNFIPYFTLPLNRSTLPLSFFCFFLLAWGFCRFTPSRSTLPLSFFYFLQHNLRLAFSTFSFLFLSVTLSLALICWVSKFTATERYWTVSYRFAPDINRWQAEALVAIQEVW</sequence>
<gene>
    <name evidence="2" type="ORF">ES288_D08G089300v1</name>
</gene>
<protein>
    <submittedName>
        <fullName evidence="2">Uncharacterized protein</fullName>
    </submittedName>
</protein>
<organism evidence="2 3">
    <name type="scientific">Gossypium darwinii</name>
    <name type="common">Darwin's cotton</name>
    <name type="synonym">Gossypium barbadense var. darwinii</name>
    <dbReference type="NCBI Taxonomy" id="34276"/>
    <lineage>
        <taxon>Eukaryota</taxon>
        <taxon>Viridiplantae</taxon>
        <taxon>Streptophyta</taxon>
        <taxon>Embryophyta</taxon>
        <taxon>Tracheophyta</taxon>
        <taxon>Spermatophyta</taxon>
        <taxon>Magnoliopsida</taxon>
        <taxon>eudicotyledons</taxon>
        <taxon>Gunneridae</taxon>
        <taxon>Pentapetalae</taxon>
        <taxon>rosids</taxon>
        <taxon>malvids</taxon>
        <taxon>Malvales</taxon>
        <taxon>Malvaceae</taxon>
        <taxon>Malvoideae</taxon>
        <taxon>Gossypium</taxon>
    </lineage>
</organism>
<evidence type="ECO:0000313" key="3">
    <source>
        <dbReference type="Proteomes" id="UP000323506"/>
    </source>
</evidence>
<dbReference type="Proteomes" id="UP000323506">
    <property type="component" value="Chromosome D08"/>
</dbReference>